<accession>A0ACC5Q4L4</accession>
<keyword evidence="1" id="KW-0347">Helicase</keyword>
<gene>
    <name evidence="1" type="ORF">IQ222_17135</name>
</gene>
<keyword evidence="1" id="KW-0547">Nucleotide-binding</keyword>
<dbReference type="Proteomes" id="UP000597867">
    <property type="component" value="Unassembled WGS sequence"/>
</dbReference>
<organism evidence="1 2">
    <name type="scientific">Dolichospermum flos-aquae LEGE 04289</name>
    <dbReference type="NCBI Taxonomy" id="1828708"/>
    <lineage>
        <taxon>Bacteria</taxon>
        <taxon>Bacillati</taxon>
        <taxon>Cyanobacteriota</taxon>
        <taxon>Cyanophyceae</taxon>
        <taxon>Nostocales</taxon>
        <taxon>Aphanizomenonaceae</taxon>
        <taxon>Dolichospermum</taxon>
    </lineage>
</organism>
<proteinExistence type="predicted"/>
<sequence length="741" mass="85562">MSDYSKETDARINIDDLLRQAGWNPADKSQVMTEVSAQMADGGRGRADYLLLDQRGRPLAVIEAKKRAIEPYVAKNQALPYAQKLQAPFIFLSNGELIYFWDYQNDDARIVNSFFSRRDLERLVEMRSTRQPLATIEIPEYYTRQGETRFVRPYQRETMQAMDHAVELGKRRFLLELPTGTGKTDLICLQLKRLIQSGYAEKILFLVDREQLAKQALEAIQDVLNQYGSYWLKPSVIRQEQQITVCLLQTMISRYQEFTSGYFDVVVADECHRSIYGIWQTALTHFDAFHIGLTATPAAYIERNTFDFYNCRNEQPDFSYLIQTAFEQKYLVPYRFATGITEIIAEGAEVDEVYYDPAAFERKWTNEASNRLMMQEFDRLAWDNYQELAPGQKIGPGKSIVFALTKNHAARLTRYLNELHPECKGNYAQVITSDVANADDLIRQFKYEDYPQVAVSVDMLNTGFDCREVLHLVMCRTVRSPILYQQIRGRGTRTAPHIDKQKFVIYDFFGNHEYFNDSDTDIYADTGRGHVSNQSKPQQSRHRSELIELGLRDRWQQYVSYVEVGTEGERVDKRDYVTNWEQTIQSAVINDPTLQKIRDGELLTETEETELVRRLNTPRYYFNEDNLKRAYRSYNGNLIDFIRAALGILKLKSQEELLEENFRAWLVSHSFAPAQAQYLSLLKNRGIAKGQITIDDLFLPPLSVLNAAGLGIELFGEQGLRDIFDELNRSVFAVDATGTEG</sequence>
<reference evidence="1" key="1">
    <citation type="submission" date="2020-10" db="EMBL/GenBank/DDBJ databases">
        <authorList>
            <person name="Castelo-Branco R."/>
            <person name="Eusebio N."/>
            <person name="Adriana R."/>
            <person name="Vieira A."/>
            <person name="Brugerolle De Fraissinette N."/>
            <person name="Rezende De Castro R."/>
            <person name="Schneider M.P."/>
            <person name="Vasconcelos V."/>
            <person name="Leao P.N."/>
        </authorList>
    </citation>
    <scope>NUCLEOTIDE SEQUENCE</scope>
    <source>
        <strain evidence="1">LEGE 04289</strain>
    </source>
</reference>
<keyword evidence="2" id="KW-1185">Reference proteome</keyword>
<evidence type="ECO:0000313" key="2">
    <source>
        <dbReference type="Proteomes" id="UP000597867"/>
    </source>
</evidence>
<comment type="caution">
    <text evidence="1">The sequence shown here is derived from an EMBL/GenBank/DDBJ whole genome shotgun (WGS) entry which is preliminary data.</text>
</comment>
<dbReference type="EMBL" id="JADEWF010000071">
    <property type="protein sequence ID" value="MBE9220471.1"/>
    <property type="molecule type" value="Genomic_DNA"/>
</dbReference>
<keyword evidence="1" id="KW-0067">ATP-binding</keyword>
<name>A0ACC5Q4L4_DOLFA</name>
<evidence type="ECO:0000313" key="1">
    <source>
        <dbReference type="EMBL" id="MBE9220471.1"/>
    </source>
</evidence>
<keyword evidence="1" id="KW-0378">Hydrolase</keyword>
<protein>
    <submittedName>
        <fullName evidence="1">DEAD/DEAH box helicase family protein</fullName>
    </submittedName>
</protein>